<organism evidence="2 3">
    <name type="scientific">Ophiocordyceps sinensis</name>
    <dbReference type="NCBI Taxonomy" id="72228"/>
    <lineage>
        <taxon>Eukaryota</taxon>
        <taxon>Fungi</taxon>
        <taxon>Dikarya</taxon>
        <taxon>Ascomycota</taxon>
        <taxon>Pezizomycotina</taxon>
        <taxon>Sordariomycetes</taxon>
        <taxon>Hypocreomycetidae</taxon>
        <taxon>Hypocreales</taxon>
        <taxon>Ophiocordycipitaceae</taxon>
        <taxon>Ophiocordyceps</taxon>
    </lineage>
</organism>
<feature type="region of interest" description="Disordered" evidence="1">
    <location>
        <begin position="1"/>
        <end position="43"/>
    </location>
</feature>
<sequence>MSSLAPAQDSAGACGGTGTDREVTIRRNPYCSSKPLHRGQRRKRTLLAVSHHTPRPWGKRFKSGREV</sequence>
<comment type="caution">
    <text evidence="2">The sequence shown here is derived from an EMBL/GenBank/DDBJ whole genome shotgun (WGS) entry which is preliminary data.</text>
</comment>
<evidence type="ECO:0000313" key="3">
    <source>
        <dbReference type="Proteomes" id="UP000557566"/>
    </source>
</evidence>
<accession>A0A8H4LXH6</accession>
<proteinExistence type="predicted"/>
<dbReference type="EMBL" id="JAAVMX010000006">
    <property type="protein sequence ID" value="KAF4507348.1"/>
    <property type="molecule type" value="Genomic_DNA"/>
</dbReference>
<dbReference type="AlphaFoldDB" id="A0A8H4LXH6"/>
<name>A0A8H4LXH6_9HYPO</name>
<reference evidence="2 3" key="1">
    <citation type="journal article" date="2020" name="Genome Biol. Evol.">
        <title>A new high-quality draft genome assembly of the Chinese cordyceps Ophiocordyceps sinensis.</title>
        <authorList>
            <person name="Shu R."/>
            <person name="Zhang J."/>
            <person name="Meng Q."/>
            <person name="Zhang H."/>
            <person name="Zhou G."/>
            <person name="Li M."/>
            <person name="Wu P."/>
            <person name="Zhao Y."/>
            <person name="Chen C."/>
            <person name="Qin Q."/>
        </authorList>
    </citation>
    <scope>NUCLEOTIDE SEQUENCE [LARGE SCALE GENOMIC DNA]</scope>
    <source>
        <strain evidence="2 3">IOZ07</strain>
    </source>
</reference>
<protein>
    <submittedName>
        <fullName evidence="2">Uncharacterized protein</fullName>
    </submittedName>
</protein>
<gene>
    <name evidence="2" type="ORF">G6O67_005993</name>
</gene>
<evidence type="ECO:0000256" key="1">
    <source>
        <dbReference type="SAM" id="MobiDB-lite"/>
    </source>
</evidence>
<keyword evidence="3" id="KW-1185">Reference proteome</keyword>
<evidence type="ECO:0000313" key="2">
    <source>
        <dbReference type="EMBL" id="KAF4507348.1"/>
    </source>
</evidence>
<dbReference type="Proteomes" id="UP000557566">
    <property type="component" value="Unassembled WGS sequence"/>
</dbReference>